<organism evidence="1 2">
    <name type="scientific">Pristionchus fissidentatus</name>
    <dbReference type="NCBI Taxonomy" id="1538716"/>
    <lineage>
        <taxon>Eukaryota</taxon>
        <taxon>Metazoa</taxon>
        <taxon>Ecdysozoa</taxon>
        <taxon>Nematoda</taxon>
        <taxon>Chromadorea</taxon>
        <taxon>Rhabditida</taxon>
        <taxon>Rhabditina</taxon>
        <taxon>Diplogasteromorpha</taxon>
        <taxon>Diplogasteroidea</taxon>
        <taxon>Neodiplogasteridae</taxon>
        <taxon>Pristionchus</taxon>
    </lineage>
</organism>
<gene>
    <name evidence="1" type="ORF">PFISCL1PPCAC_21093</name>
</gene>
<keyword evidence="2" id="KW-1185">Reference proteome</keyword>
<dbReference type="AlphaFoldDB" id="A0AAV5WFZ9"/>
<dbReference type="EMBL" id="BTSY01000005">
    <property type="protein sequence ID" value="GMT29796.1"/>
    <property type="molecule type" value="Genomic_DNA"/>
</dbReference>
<comment type="caution">
    <text evidence="1">The sequence shown here is derived from an EMBL/GenBank/DDBJ whole genome shotgun (WGS) entry which is preliminary data.</text>
</comment>
<protein>
    <submittedName>
        <fullName evidence="1">Uncharacterized protein</fullName>
    </submittedName>
</protein>
<dbReference type="Proteomes" id="UP001432322">
    <property type="component" value="Unassembled WGS sequence"/>
</dbReference>
<reference evidence="1" key="1">
    <citation type="submission" date="2023-10" db="EMBL/GenBank/DDBJ databases">
        <title>Genome assembly of Pristionchus species.</title>
        <authorList>
            <person name="Yoshida K."/>
            <person name="Sommer R.J."/>
        </authorList>
    </citation>
    <scope>NUCLEOTIDE SEQUENCE</scope>
    <source>
        <strain evidence="1">RS5133</strain>
    </source>
</reference>
<sequence>TSPVELSPPLLFLPLPGFFRLIIFLNDTPLSASSPEFSLLLSSSFSFFPVLRTTSTTMTTPATMRRRARRPMAEKVRALKMFCVRCSALSPEAGGGGDGTIGVRPSSGFAVGLGLGTGTGSTSGFGGVVGSGDVVGTGIGSTSGFG</sequence>
<evidence type="ECO:0000313" key="2">
    <source>
        <dbReference type="Proteomes" id="UP001432322"/>
    </source>
</evidence>
<proteinExistence type="predicted"/>
<accession>A0AAV5WFZ9</accession>
<feature type="non-terminal residue" evidence="1">
    <location>
        <position position="146"/>
    </location>
</feature>
<name>A0AAV5WFZ9_9BILA</name>
<feature type="non-terminal residue" evidence="1">
    <location>
        <position position="1"/>
    </location>
</feature>
<evidence type="ECO:0000313" key="1">
    <source>
        <dbReference type="EMBL" id="GMT29796.1"/>
    </source>
</evidence>